<feature type="region of interest" description="Disordered" evidence="2">
    <location>
        <begin position="315"/>
        <end position="344"/>
    </location>
</feature>
<evidence type="ECO:0000256" key="2">
    <source>
        <dbReference type="SAM" id="MobiDB-lite"/>
    </source>
</evidence>
<dbReference type="AlphaFoldDB" id="A0AAD8MHB6"/>
<evidence type="ECO:0000313" key="3">
    <source>
        <dbReference type="EMBL" id="KAK1372874.1"/>
    </source>
</evidence>
<evidence type="ECO:0000313" key="4">
    <source>
        <dbReference type="Proteomes" id="UP001237642"/>
    </source>
</evidence>
<evidence type="ECO:0000256" key="1">
    <source>
        <dbReference type="SAM" id="Coils"/>
    </source>
</evidence>
<gene>
    <name evidence="3" type="ORF">POM88_029067</name>
</gene>
<comment type="caution">
    <text evidence="3">The sequence shown here is derived from an EMBL/GenBank/DDBJ whole genome shotgun (WGS) entry which is preliminary data.</text>
</comment>
<feature type="compositionally biased region" description="Acidic residues" evidence="2">
    <location>
        <begin position="706"/>
        <end position="722"/>
    </location>
</feature>
<feature type="region of interest" description="Disordered" evidence="2">
    <location>
        <begin position="838"/>
        <end position="860"/>
    </location>
</feature>
<proteinExistence type="predicted"/>
<feature type="compositionally biased region" description="Basic residues" evidence="2">
    <location>
        <begin position="851"/>
        <end position="860"/>
    </location>
</feature>
<keyword evidence="1" id="KW-0175">Coiled coil</keyword>
<keyword evidence="4" id="KW-1185">Reference proteome</keyword>
<dbReference type="Proteomes" id="UP001237642">
    <property type="component" value="Unassembled WGS sequence"/>
</dbReference>
<sequence length="860" mass="95220">MSLTGFTYEKNNFIALVDFEEKNASYHTMMRFFQNYKLSKAMFEAPTLFFEVIEAIWESAIFDYVNATITFVLQGKEHMINSDIIFVCLNLPDNSRLEKHSDTDIVNMMNLINYVLPTDNLSKIHRRGMVKEWSFFFDAILKVFSGKISSYDVVISPVLDIAYMLLNDSFYNLGSLILYELGAKLGNKASRTQMAQVSQVISSTVPTSVVISLISSATMEAGTVQQPPTQVVTSRIPKSKSRKPTSGASQKAHVAKTTQTLEGSVMEVMRGDGRGGHQRNPKNKEGEISVSQPSHHVPSQKVAVVEKEITTSLVASSQKDVAIEKSPQPGTQQKRDRDTSSPTDIAMAYSRRKRSKQSGDAQGSHIVSMTPSQIQFDVAPVNVESQPHSLIIQTETETPNSPTLSLDVDMIHTSLPDSPSLTFLEKPHSETGGHHLIDDLLDHHQSIISQTLAPSVASKLKSISTDSALVSISRATYFPSSTDISHPLTIVCLSTDMPQISYPLTYTSTTSTDTPSTLALQTYSMSTSSVDELVVVQTLIGLREESEATESERLVYNQAKGEEEQERRTISSSLVKVSIESTTLVGEGEGVRGVSQGEPLMQETRENKRKAGTGEIRMEDSTIASESMDVSDAERERLFQLEYQHELDQVNLNVETFTHPDPAYQVLAGQDNVEAERMLNLVYTTESMSRAKEAIQNLPPGAGEDFSYDEDGDDSESGEGGDEGPSTLQEMPTWLFSNSYAHNDTKALHQAHILQQRANTDDIKNHPDGVKDALSRRIDDVAPSASQRCKQDKLVKDVDALSGRMDKMEKQMDTFLANQDLQTQLLQQLLQSTGVTQTLDDNKKGENSSKGRVHKWSLYQ</sequence>
<reference evidence="3" key="1">
    <citation type="submission" date="2023-02" db="EMBL/GenBank/DDBJ databases">
        <title>Genome of toxic invasive species Heracleum sosnowskyi carries increased number of genes despite the absence of recent whole-genome duplications.</title>
        <authorList>
            <person name="Schelkunov M."/>
            <person name="Shtratnikova V."/>
            <person name="Makarenko M."/>
            <person name="Klepikova A."/>
            <person name="Omelchenko D."/>
            <person name="Novikova G."/>
            <person name="Obukhova E."/>
            <person name="Bogdanov V."/>
            <person name="Penin A."/>
            <person name="Logacheva M."/>
        </authorList>
    </citation>
    <scope>NUCLEOTIDE SEQUENCE</scope>
    <source>
        <strain evidence="3">Hsosn_3</strain>
        <tissue evidence="3">Leaf</tissue>
    </source>
</reference>
<organism evidence="3 4">
    <name type="scientific">Heracleum sosnowskyi</name>
    <dbReference type="NCBI Taxonomy" id="360622"/>
    <lineage>
        <taxon>Eukaryota</taxon>
        <taxon>Viridiplantae</taxon>
        <taxon>Streptophyta</taxon>
        <taxon>Embryophyta</taxon>
        <taxon>Tracheophyta</taxon>
        <taxon>Spermatophyta</taxon>
        <taxon>Magnoliopsida</taxon>
        <taxon>eudicotyledons</taxon>
        <taxon>Gunneridae</taxon>
        <taxon>Pentapetalae</taxon>
        <taxon>asterids</taxon>
        <taxon>campanulids</taxon>
        <taxon>Apiales</taxon>
        <taxon>Apiaceae</taxon>
        <taxon>Apioideae</taxon>
        <taxon>apioid superclade</taxon>
        <taxon>Tordylieae</taxon>
        <taxon>Tordyliinae</taxon>
        <taxon>Heracleum</taxon>
    </lineage>
</organism>
<protein>
    <submittedName>
        <fullName evidence="3">Uncharacterized protein</fullName>
    </submittedName>
</protein>
<feature type="compositionally biased region" description="Polar residues" evidence="2">
    <location>
        <begin position="224"/>
        <end position="233"/>
    </location>
</feature>
<dbReference type="EMBL" id="JAUIZM010000007">
    <property type="protein sequence ID" value="KAK1372874.1"/>
    <property type="molecule type" value="Genomic_DNA"/>
</dbReference>
<reference evidence="3" key="2">
    <citation type="submission" date="2023-05" db="EMBL/GenBank/DDBJ databases">
        <authorList>
            <person name="Schelkunov M.I."/>
        </authorList>
    </citation>
    <scope>NUCLEOTIDE SEQUENCE</scope>
    <source>
        <strain evidence="3">Hsosn_3</strain>
        <tissue evidence="3">Leaf</tissue>
    </source>
</reference>
<feature type="coiled-coil region" evidence="1">
    <location>
        <begin position="791"/>
        <end position="818"/>
    </location>
</feature>
<accession>A0AAD8MHB6</accession>
<feature type="compositionally biased region" description="Basic and acidic residues" evidence="2">
    <location>
        <begin position="840"/>
        <end position="849"/>
    </location>
</feature>
<feature type="region of interest" description="Disordered" evidence="2">
    <location>
        <begin position="696"/>
        <end position="730"/>
    </location>
</feature>
<name>A0AAD8MHB6_9APIA</name>
<feature type="region of interest" description="Disordered" evidence="2">
    <location>
        <begin position="224"/>
        <end position="300"/>
    </location>
</feature>